<name>A0AC61QPW1_9BACT</name>
<dbReference type="EMBL" id="SRZC01000017">
    <property type="protein sequence ID" value="TGX81379.1"/>
    <property type="molecule type" value="Genomic_DNA"/>
</dbReference>
<evidence type="ECO:0000313" key="1">
    <source>
        <dbReference type="EMBL" id="TGX81379.1"/>
    </source>
</evidence>
<comment type="caution">
    <text evidence="1">The sequence shown here is derived from an EMBL/GenBank/DDBJ whole genome shotgun (WGS) entry which is preliminary data.</text>
</comment>
<protein>
    <submittedName>
        <fullName evidence="1">ABC transporter permease</fullName>
    </submittedName>
</protein>
<keyword evidence="2" id="KW-1185">Reference proteome</keyword>
<gene>
    <name evidence="1" type="ORF">E5358_10360</name>
</gene>
<sequence>MKQLIRQTINQLRQQPVISSVTIIGTALSIMLIMIVVMMQQVKVAPFAPESYRDRMLHYSFCSVENTDVENSCSNHPCTEGMLKELFKPMDIPEAVTIYTCNTEAMAVGVAGQPNIKANIRETDGDYFKVFDFHFIAGQAAFADFDNGRPVVILSESTALKVFNTIEGVVGREVNINYMPYKVVGIVSNVSTLAENAYAEAWAPYKANDATMNSEYNNGTGGVFSATILAKSRDDFDAIRRDYEKRLVAFNKGWSKIDHKVISRGRPYDQEKNSIKVGANNEPDVEKERMFRWLVYAILLIVPAVNLTSMTQSRMRQRVSEIGVRRAFGCTRRQVMSQVINENLIVTLIGGAIGVLLGTITAYLLTNILFAPDWSIVGTTPTVNLAMLIQPTTVILALVFCFVLNLLSCGLPALWASRVNIVNALNKRK</sequence>
<dbReference type="Proteomes" id="UP000308886">
    <property type="component" value="Unassembled WGS sequence"/>
</dbReference>
<accession>A0AC61QPW1</accession>
<proteinExistence type="predicted"/>
<reference evidence="1" key="1">
    <citation type="submission" date="2019-04" db="EMBL/GenBank/DDBJ databases">
        <title>Microbes associate with the intestines of laboratory mice.</title>
        <authorList>
            <person name="Navarre W."/>
            <person name="Wong E."/>
            <person name="Huang K."/>
            <person name="Tropini C."/>
            <person name="Ng K."/>
            <person name="Yu B."/>
        </authorList>
    </citation>
    <scope>NUCLEOTIDE SEQUENCE</scope>
    <source>
        <strain evidence="1">NM73_A23</strain>
    </source>
</reference>
<evidence type="ECO:0000313" key="2">
    <source>
        <dbReference type="Proteomes" id="UP000308886"/>
    </source>
</evidence>
<organism evidence="1 2">
    <name type="scientific">Palleniella muris</name>
    <dbReference type="NCBI Taxonomy" id="3038145"/>
    <lineage>
        <taxon>Bacteria</taxon>
        <taxon>Pseudomonadati</taxon>
        <taxon>Bacteroidota</taxon>
        <taxon>Bacteroidia</taxon>
        <taxon>Bacteroidales</taxon>
        <taxon>Prevotellaceae</taxon>
        <taxon>Palleniella</taxon>
    </lineage>
</organism>